<keyword evidence="9" id="KW-1185">Reference proteome</keyword>
<feature type="domain" description="RDD" evidence="7">
    <location>
        <begin position="2"/>
        <end position="149"/>
    </location>
</feature>
<dbReference type="PANTHER" id="PTHR36115:SF9">
    <property type="entry name" value="LMO1584 PROTEIN"/>
    <property type="match status" value="1"/>
</dbReference>
<dbReference type="Pfam" id="PF06271">
    <property type="entry name" value="RDD"/>
    <property type="match status" value="1"/>
</dbReference>
<evidence type="ECO:0000256" key="3">
    <source>
        <dbReference type="ARBA" id="ARBA00022692"/>
    </source>
</evidence>
<evidence type="ECO:0000256" key="2">
    <source>
        <dbReference type="ARBA" id="ARBA00022475"/>
    </source>
</evidence>
<dbReference type="Proteomes" id="UP000214666">
    <property type="component" value="Chromosome"/>
</dbReference>
<dbReference type="InterPro" id="IPR051791">
    <property type="entry name" value="Pra-immunoreactive"/>
</dbReference>
<evidence type="ECO:0000313" key="9">
    <source>
        <dbReference type="Proteomes" id="UP000214666"/>
    </source>
</evidence>
<gene>
    <name evidence="8" type="ORF">B4V02_06845</name>
</gene>
<keyword evidence="5 6" id="KW-0472">Membrane</keyword>
<feature type="transmembrane region" description="Helical" evidence="6">
    <location>
        <begin position="12"/>
        <end position="40"/>
    </location>
</feature>
<dbReference type="RefSeq" id="WP_007431563.1">
    <property type="nucleotide sequence ID" value="NZ_CP020028.1"/>
</dbReference>
<dbReference type="KEGG" id="pkb:B4V02_06845"/>
<dbReference type="InterPro" id="IPR010432">
    <property type="entry name" value="RDD"/>
</dbReference>
<name>A0A222WJP8_9BACL</name>
<feature type="transmembrane region" description="Helical" evidence="6">
    <location>
        <begin position="60"/>
        <end position="82"/>
    </location>
</feature>
<dbReference type="STRING" id="172713.GCA_001705305_00706"/>
<accession>A0A222WJP8</accession>
<dbReference type="GO" id="GO:0005886">
    <property type="term" value="C:plasma membrane"/>
    <property type="evidence" value="ECO:0007669"/>
    <property type="project" value="UniProtKB-SubCell"/>
</dbReference>
<evidence type="ECO:0000313" key="8">
    <source>
        <dbReference type="EMBL" id="ASR46415.1"/>
    </source>
</evidence>
<evidence type="ECO:0000259" key="7">
    <source>
        <dbReference type="Pfam" id="PF06271"/>
    </source>
</evidence>
<keyword evidence="2" id="KW-1003">Cell membrane</keyword>
<feature type="transmembrane region" description="Helical" evidence="6">
    <location>
        <begin position="118"/>
        <end position="137"/>
    </location>
</feature>
<evidence type="ECO:0000256" key="6">
    <source>
        <dbReference type="SAM" id="Phobius"/>
    </source>
</evidence>
<keyword evidence="3 6" id="KW-0812">Transmembrane</keyword>
<evidence type="ECO:0000256" key="5">
    <source>
        <dbReference type="ARBA" id="ARBA00023136"/>
    </source>
</evidence>
<sequence length="194" mass="22172">MYAGFWKRFFAYLLDYVVLYVGTMIIVLLTTLLGILTSLIPVWGSTLYPSVYTFHVAQLFYGLGTISRVFVLFSIGWLYYAIMESSKFRGTLGKLALGIIVVDEYNEKITFGRASARYWSRIITFFTIFVGYIMAAFTAKKQTLHDKIARTYVVNKNWLDYSEYIKQNPPLAEVLVPAPAPGVNRLSIPLNKEE</sequence>
<dbReference type="PANTHER" id="PTHR36115">
    <property type="entry name" value="PROLINE-RICH ANTIGEN HOMOLOG-RELATED"/>
    <property type="match status" value="1"/>
</dbReference>
<organism evidence="8 9">
    <name type="scientific">Paenibacillus kribbensis</name>
    <dbReference type="NCBI Taxonomy" id="172713"/>
    <lineage>
        <taxon>Bacteria</taxon>
        <taxon>Bacillati</taxon>
        <taxon>Bacillota</taxon>
        <taxon>Bacilli</taxon>
        <taxon>Bacillales</taxon>
        <taxon>Paenibacillaceae</taxon>
        <taxon>Paenibacillus</taxon>
    </lineage>
</organism>
<comment type="subcellular location">
    <subcellularLocation>
        <location evidence="1">Cell membrane</location>
        <topology evidence="1">Multi-pass membrane protein</topology>
    </subcellularLocation>
</comment>
<dbReference type="AlphaFoldDB" id="A0A222WJP8"/>
<evidence type="ECO:0000256" key="4">
    <source>
        <dbReference type="ARBA" id="ARBA00022989"/>
    </source>
</evidence>
<keyword evidence="4 6" id="KW-1133">Transmembrane helix</keyword>
<proteinExistence type="predicted"/>
<protein>
    <submittedName>
        <fullName evidence="8">RDD family protein</fullName>
    </submittedName>
</protein>
<dbReference type="OrthoDB" id="9793824at2"/>
<reference evidence="8 9" key="1">
    <citation type="submission" date="2017-03" db="EMBL/GenBank/DDBJ databases">
        <title>Complete genome sequence of Paenibacillus Kribbensis producing bioflocculants.</title>
        <authorList>
            <person name="Lee H.-G."/>
            <person name="Oh H.-M."/>
        </authorList>
    </citation>
    <scope>NUCLEOTIDE SEQUENCE [LARGE SCALE GENOMIC DNA]</scope>
    <source>
        <strain evidence="8 9">AM49</strain>
    </source>
</reference>
<dbReference type="EMBL" id="CP020028">
    <property type="protein sequence ID" value="ASR46415.1"/>
    <property type="molecule type" value="Genomic_DNA"/>
</dbReference>
<evidence type="ECO:0000256" key="1">
    <source>
        <dbReference type="ARBA" id="ARBA00004651"/>
    </source>
</evidence>